<organism evidence="3 4">
    <name type="scientific">Salpingoeca rosetta (strain ATCC 50818 / BSB-021)</name>
    <dbReference type="NCBI Taxonomy" id="946362"/>
    <lineage>
        <taxon>Eukaryota</taxon>
        <taxon>Choanoflagellata</taxon>
        <taxon>Craspedida</taxon>
        <taxon>Salpingoecidae</taxon>
        <taxon>Salpingoeca</taxon>
    </lineage>
</organism>
<dbReference type="PROSITE" id="PS51151">
    <property type="entry name" value="NAC_AB"/>
    <property type="match status" value="1"/>
</dbReference>
<feature type="domain" description="NAC-A/B" evidence="2">
    <location>
        <begin position="54"/>
        <end position="119"/>
    </location>
</feature>
<dbReference type="Proteomes" id="UP000007799">
    <property type="component" value="Unassembled WGS sequence"/>
</dbReference>
<dbReference type="Gene3D" id="2.20.70.30">
    <property type="entry name" value="Nascent polypeptide-associated complex domain"/>
    <property type="match status" value="1"/>
</dbReference>
<dbReference type="RefSeq" id="XP_004989692.1">
    <property type="nucleotide sequence ID" value="XM_004989635.1"/>
</dbReference>
<dbReference type="OMA" id="SQKMIFA"/>
<evidence type="ECO:0000313" key="4">
    <source>
        <dbReference type="Proteomes" id="UP000007799"/>
    </source>
</evidence>
<dbReference type="GeneID" id="16070243"/>
<evidence type="ECO:0000259" key="2">
    <source>
        <dbReference type="PROSITE" id="PS51151"/>
    </source>
</evidence>
<dbReference type="KEGG" id="sre:PTSG_09436"/>
<sequence>MAEEKKIEEVTADVVDDVEDVEDEDDQEEMPDLQQAEPEAESQVAAEAATAKQSRSEKKARKALSKLGLVAVDGIARVTIRKSKNILFVFQKPDVMKSPASETYIVFGEARFEDLSQNAMVNAAEKLVKQQAQTQKAPEPAPVEVTTKGAEEVKETPKAEAATEEKKADAGSISEKDIDVVAKQANVSRDKAIEALKKTNGDIVNALMELTM</sequence>
<dbReference type="FunCoup" id="F2UMM0">
    <property type="interactions" value="420"/>
</dbReference>
<dbReference type="CDD" id="cd22054">
    <property type="entry name" value="NAC_NACA"/>
    <property type="match status" value="1"/>
</dbReference>
<reference evidence="3" key="1">
    <citation type="submission" date="2009-08" db="EMBL/GenBank/DDBJ databases">
        <title>Annotation of Salpingoeca rosetta.</title>
        <authorList>
            <consortium name="The Broad Institute Genome Sequencing Platform"/>
            <person name="Russ C."/>
            <person name="Cuomo C."/>
            <person name="Burger G."/>
            <person name="Gray M.W."/>
            <person name="Holland P.W.H."/>
            <person name="King N."/>
            <person name="Lang F.B.F."/>
            <person name="Roger A.J."/>
            <person name="Ruiz-Trillo I."/>
            <person name="Young S.K."/>
            <person name="Zeng Q."/>
            <person name="Gargeya S."/>
            <person name="Alvarado L."/>
            <person name="Berlin A."/>
            <person name="Chapman S.B."/>
            <person name="Chen Z."/>
            <person name="Freedman E."/>
            <person name="Gellesch M."/>
            <person name="Goldberg J."/>
            <person name="Griggs A."/>
            <person name="Gujja S."/>
            <person name="Heilman E."/>
            <person name="Heiman D."/>
            <person name="Howarth C."/>
            <person name="Mehta T."/>
            <person name="Neiman D."/>
            <person name="Pearson M."/>
            <person name="Roberts A."/>
            <person name="Saif S."/>
            <person name="Shea T."/>
            <person name="Shenoy N."/>
            <person name="Sisk P."/>
            <person name="Stolte C."/>
            <person name="Sykes S."/>
            <person name="White J."/>
            <person name="Yandava C."/>
            <person name="Haas B."/>
            <person name="Nusbaum C."/>
            <person name="Birren B."/>
        </authorList>
    </citation>
    <scope>NUCLEOTIDE SEQUENCE</scope>
    <source>
        <strain evidence="3">ATCC 50818</strain>
    </source>
</reference>
<dbReference type="EMBL" id="GL832982">
    <property type="protein sequence ID" value="EGD78369.1"/>
    <property type="molecule type" value="Genomic_DNA"/>
</dbReference>
<dbReference type="InterPro" id="IPR044034">
    <property type="entry name" value="NAC-like_UBA"/>
</dbReference>
<proteinExistence type="predicted"/>
<dbReference type="InterPro" id="IPR038187">
    <property type="entry name" value="NAC_A/B_dom_sf"/>
</dbReference>
<feature type="region of interest" description="Disordered" evidence="1">
    <location>
        <begin position="132"/>
        <end position="175"/>
    </location>
</feature>
<name>F2UMM0_SALR5</name>
<dbReference type="GO" id="GO:0005854">
    <property type="term" value="C:nascent polypeptide-associated complex"/>
    <property type="evidence" value="ECO:0007669"/>
    <property type="project" value="InterPro"/>
</dbReference>
<keyword evidence="4" id="KW-1185">Reference proteome</keyword>
<dbReference type="FunFam" id="2.20.70.30:FF:000002">
    <property type="entry name" value="Nascent polypeptide-associated complex (NAC), alpha subunit"/>
    <property type="match status" value="1"/>
</dbReference>
<dbReference type="eggNOG" id="KOG2239">
    <property type="taxonomic scope" value="Eukaryota"/>
</dbReference>
<dbReference type="InterPro" id="IPR016641">
    <property type="entry name" value="EGD2/NACA0like"/>
</dbReference>
<dbReference type="Pfam" id="PF01849">
    <property type="entry name" value="NAC"/>
    <property type="match status" value="1"/>
</dbReference>
<dbReference type="SMART" id="SM01407">
    <property type="entry name" value="NAC"/>
    <property type="match status" value="1"/>
</dbReference>
<dbReference type="PIRSF" id="PIRSF015901">
    <property type="entry name" value="NAC_alpha"/>
    <property type="match status" value="1"/>
</dbReference>
<dbReference type="STRING" id="946362.F2UMM0"/>
<dbReference type="InParanoid" id="F2UMM0"/>
<protein>
    <submittedName>
        <fullName evidence="3">Nascent polypeptide-associated complex subunit alpha</fullName>
    </submittedName>
</protein>
<feature type="compositionally biased region" description="Acidic residues" evidence="1">
    <location>
        <begin position="10"/>
        <end position="31"/>
    </location>
</feature>
<dbReference type="PANTHER" id="PTHR21713">
    <property type="entry name" value="NASCENT POLYPEPTIDE ASSOCIATED COMPLEX ALPHA SUBUNIT-RELATED"/>
    <property type="match status" value="1"/>
</dbReference>
<feature type="compositionally biased region" description="Low complexity" evidence="1">
    <location>
        <begin position="34"/>
        <end position="53"/>
    </location>
</feature>
<accession>F2UMM0</accession>
<dbReference type="InterPro" id="IPR002715">
    <property type="entry name" value="Nas_poly-pep-assoc_cplx_dom"/>
</dbReference>
<gene>
    <name evidence="3" type="ORF">PTSG_09436</name>
</gene>
<dbReference type="Gene3D" id="1.10.8.10">
    <property type="entry name" value="DNA helicase RuvA subunit, C-terminal domain"/>
    <property type="match status" value="1"/>
</dbReference>
<dbReference type="Pfam" id="PF19026">
    <property type="entry name" value="UBA_HYPK"/>
    <property type="match status" value="1"/>
</dbReference>
<feature type="region of interest" description="Disordered" evidence="1">
    <location>
        <begin position="1"/>
        <end position="58"/>
    </location>
</feature>
<dbReference type="AlphaFoldDB" id="F2UMM0"/>
<evidence type="ECO:0000256" key="1">
    <source>
        <dbReference type="SAM" id="MobiDB-lite"/>
    </source>
</evidence>
<evidence type="ECO:0000313" key="3">
    <source>
        <dbReference type="EMBL" id="EGD78369.1"/>
    </source>
</evidence>
<feature type="compositionally biased region" description="Basic and acidic residues" evidence="1">
    <location>
        <begin position="149"/>
        <end position="175"/>
    </location>
</feature>
<dbReference type="OrthoDB" id="3169036at2759"/>